<feature type="signal peptide" evidence="1">
    <location>
        <begin position="1"/>
        <end position="23"/>
    </location>
</feature>
<reference evidence="4" key="1">
    <citation type="submission" date="2021-03" db="EMBL/GenBank/DDBJ databases">
        <title>Assistant Professor.</title>
        <authorList>
            <person name="Huq M.A."/>
        </authorList>
    </citation>
    <scope>NUCLEOTIDE SEQUENCE [LARGE SCALE GENOMIC DNA]</scope>
    <source>
        <strain evidence="4">MAH-28</strain>
    </source>
</reference>
<proteinExistence type="predicted"/>
<evidence type="ECO:0000313" key="4">
    <source>
        <dbReference type="Proteomes" id="UP000679126"/>
    </source>
</evidence>
<dbReference type="SUPFAM" id="SSF56300">
    <property type="entry name" value="Metallo-dependent phosphatases"/>
    <property type="match status" value="1"/>
</dbReference>
<keyword evidence="4" id="KW-1185">Reference proteome</keyword>
<dbReference type="InterPro" id="IPR051918">
    <property type="entry name" value="STPP_CPPED1"/>
</dbReference>
<dbReference type="InterPro" id="IPR004843">
    <property type="entry name" value="Calcineurin-like_PHP"/>
</dbReference>
<keyword evidence="1" id="KW-0732">Signal</keyword>
<gene>
    <name evidence="3" type="ORF">J7I43_03780</name>
</gene>
<evidence type="ECO:0000313" key="3">
    <source>
        <dbReference type="EMBL" id="MBO9151313.1"/>
    </source>
</evidence>
<comment type="caution">
    <text evidence="3">The sequence shown here is derived from an EMBL/GenBank/DDBJ whole genome shotgun (WGS) entry which is preliminary data.</text>
</comment>
<accession>A0ABS3YAE9</accession>
<dbReference type="Proteomes" id="UP000679126">
    <property type="component" value="Unassembled WGS sequence"/>
</dbReference>
<sequence length="362" mass="41547">MRTGRKPREIICCLLLFVFTATAQEKDSIQPALGSEGSWSVVVLPDPQNYVKFKRNQPLLDMMMNWITDQQERLQIKMVLCTGDLVEHNDIINPDGKKMDQTGKQQWQAISAAFGKLDGRLPYVAAAGNHDYNIFSYSHWPKYTSYPDYFPADKNYLNQQLLREVTKNPEGRLSLENACFEWQSPQGKPYLFMTVEFAPRDTVLQWARSVVSQEKYKNHTVILLTHAYLNYKNERIVQAKYDLQDAHYGRDIWEKLVKPSANIRLVISGHIGEKNNARKHVGFRTDTNNAGKTVHQMTFNAQAMGGGHYGNGGDGWLRILEFLPDGKTVKVKTFSPFFAASPSTEHLARRRETFDQFTFELN</sequence>
<name>A0ABS3YAE9_9BACT</name>
<feature type="chain" id="PRO_5047132799" evidence="1">
    <location>
        <begin position="24"/>
        <end position="362"/>
    </location>
</feature>
<dbReference type="PANTHER" id="PTHR43143:SF5">
    <property type="entry name" value="SECRETED PROTEIN"/>
    <property type="match status" value="1"/>
</dbReference>
<organism evidence="3 4">
    <name type="scientific">Chitinophaga chungangae</name>
    <dbReference type="NCBI Taxonomy" id="2821488"/>
    <lineage>
        <taxon>Bacteria</taxon>
        <taxon>Pseudomonadati</taxon>
        <taxon>Bacteroidota</taxon>
        <taxon>Chitinophagia</taxon>
        <taxon>Chitinophagales</taxon>
        <taxon>Chitinophagaceae</taxon>
        <taxon>Chitinophaga</taxon>
    </lineage>
</organism>
<dbReference type="PANTHER" id="PTHR43143">
    <property type="entry name" value="METALLOPHOSPHOESTERASE, CALCINEURIN SUPERFAMILY"/>
    <property type="match status" value="1"/>
</dbReference>
<dbReference type="Pfam" id="PF00149">
    <property type="entry name" value="Metallophos"/>
    <property type="match status" value="1"/>
</dbReference>
<evidence type="ECO:0000259" key="2">
    <source>
        <dbReference type="Pfam" id="PF00149"/>
    </source>
</evidence>
<dbReference type="Gene3D" id="3.60.21.10">
    <property type="match status" value="1"/>
</dbReference>
<feature type="domain" description="Calcineurin-like phosphoesterase" evidence="2">
    <location>
        <begin position="63"/>
        <end position="271"/>
    </location>
</feature>
<protein>
    <submittedName>
        <fullName evidence="3">Metallophosphoesterase</fullName>
    </submittedName>
</protein>
<evidence type="ECO:0000256" key="1">
    <source>
        <dbReference type="SAM" id="SignalP"/>
    </source>
</evidence>
<dbReference type="EMBL" id="JAGHKP010000001">
    <property type="protein sequence ID" value="MBO9151313.1"/>
    <property type="molecule type" value="Genomic_DNA"/>
</dbReference>
<dbReference type="InterPro" id="IPR029052">
    <property type="entry name" value="Metallo-depent_PP-like"/>
</dbReference>
<dbReference type="RefSeq" id="WP_209143397.1">
    <property type="nucleotide sequence ID" value="NZ_JAGHKP010000001.1"/>
</dbReference>